<gene>
    <name evidence="1" type="ORF">PR017_03535</name>
</gene>
<dbReference type="EMBL" id="CP117255">
    <property type="protein sequence ID" value="WFR96223.1"/>
    <property type="molecule type" value="Genomic_DNA"/>
</dbReference>
<reference evidence="1 2" key="1">
    <citation type="journal article" date="2018" name="Sci. Rep.">
        <title>Rhizobium tumorigenes sp. nov., a novel plant tumorigenic bacterium isolated from cane gall tumors on thornless blackberry.</title>
        <authorList>
            <person name="Kuzmanovi N."/>
            <person name="Smalla K."/>
            <person name="Gronow S."/>
            <person name="PuBawska J."/>
        </authorList>
    </citation>
    <scope>NUCLEOTIDE SEQUENCE [LARGE SCALE GENOMIC DNA]</scope>
    <source>
        <strain evidence="1 2">1078</strain>
    </source>
</reference>
<dbReference type="KEGG" id="rtu:PR017_03535"/>
<accession>A0AAF1K552</accession>
<dbReference type="Gene3D" id="1.10.10.10">
    <property type="entry name" value="Winged helix-like DNA-binding domain superfamily/Winged helix DNA-binding domain"/>
    <property type="match status" value="1"/>
</dbReference>
<reference evidence="2" key="2">
    <citation type="journal article" date="2023" name="MicrobiologyOpen">
        <title>Genomics of the tumorigenes clade of the family Rhizobiaceae and description of Rhizobium rhododendri sp. nov.</title>
        <authorList>
            <person name="Kuzmanovic N."/>
            <person name="diCenzo G.C."/>
            <person name="Bunk B."/>
            <person name="Sproeer C."/>
            <person name="Fruehling A."/>
            <person name="Neumann-Schaal M."/>
            <person name="Overmann J."/>
            <person name="Smalla K."/>
        </authorList>
    </citation>
    <scope>NUCLEOTIDE SEQUENCE [LARGE SCALE GENOMIC DNA]</scope>
    <source>
        <strain evidence="2">1078</strain>
    </source>
</reference>
<evidence type="ECO:0000313" key="1">
    <source>
        <dbReference type="EMBL" id="WFR96223.1"/>
    </source>
</evidence>
<dbReference type="AlphaFoldDB" id="A0AAF1K552"/>
<proteinExistence type="predicted"/>
<dbReference type="Proteomes" id="UP000249499">
    <property type="component" value="Chromosome"/>
</dbReference>
<dbReference type="InterPro" id="IPR036390">
    <property type="entry name" value="WH_DNA-bd_sf"/>
</dbReference>
<dbReference type="Pfam" id="PF25212">
    <property type="entry name" value="HVO_A0114"/>
    <property type="match status" value="1"/>
</dbReference>
<organism evidence="1 2">
    <name type="scientific">Rhizobium tumorigenes</name>
    <dbReference type="NCBI Taxonomy" id="2041385"/>
    <lineage>
        <taxon>Bacteria</taxon>
        <taxon>Pseudomonadati</taxon>
        <taxon>Pseudomonadota</taxon>
        <taxon>Alphaproteobacteria</taxon>
        <taxon>Hyphomicrobiales</taxon>
        <taxon>Rhizobiaceae</taxon>
        <taxon>Rhizobium/Agrobacterium group</taxon>
        <taxon>Rhizobium</taxon>
    </lineage>
</organism>
<dbReference type="InterPro" id="IPR036388">
    <property type="entry name" value="WH-like_DNA-bd_sf"/>
</dbReference>
<dbReference type="SUPFAM" id="SSF46785">
    <property type="entry name" value="Winged helix' DNA-binding domain"/>
    <property type="match status" value="1"/>
</dbReference>
<dbReference type="RefSeq" id="WP_111220324.1">
    <property type="nucleotide sequence ID" value="NZ_CP117255.1"/>
</dbReference>
<evidence type="ECO:0000313" key="2">
    <source>
        <dbReference type="Proteomes" id="UP000249499"/>
    </source>
</evidence>
<keyword evidence="2" id="KW-1185">Reference proteome</keyword>
<name>A0AAF1K552_9HYPH</name>
<evidence type="ECO:0008006" key="3">
    <source>
        <dbReference type="Google" id="ProtNLM"/>
    </source>
</evidence>
<protein>
    <recommendedName>
        <fullName evidence="3">HTH marR-type domain-containing protein</fullName>
    </recommendedName>
</protein>
<sequence>MKEVRLHVSNLDAFFAKAALSARAIDAREAVETTGSLAFESMESLLTVLTAGRWQLLRTLRSNGATSIRHLSHLLKRDYRGVHRDVHALMAAGLVDRDPDGAISVPWEKITAEMALDLAA</sequence>